<evidence type="ECO:0000259" key="3">
    <source>
        <dbReference type="PROSITE" id="PS51031"/>
    </source>
</evidence>
<proteinExistence type="predicted"/>
<dbReference type="GO" id="GO:0005667">
    <property type="term" value="C:transcription regulator complex"/>
    <property type="evidence" value="ECO:0007669"/>
    <property type="project" value="TreeGrafter"/>
</dbReference>
<dbReference type="Pfam" id="PF02944">
    <property type="entry name" value="BESS"/>
    <property type="match status" value="1"/>
</dbReference>
<dbReference type="InterPro" id="IPR039353">
    <property type="entry name" value="TF_Adf1"/>
</dbReference>
<dbReference type="PANTHER" id="PTHR12243:SF67">
    <property type="entry name" value="COREPRESSOR OF PANGOLIN, ISOFORM A-RELATED"/>
    <property type="match status" value="1"/>
</dbReference>
<name>A0A8S3W6H1_PARAO</name>
<keyword evidence="1" id="KW-0539">Nucleus</keyword>
<gene>
    <name evidence="4" type="ORF">PAPOLLO_LOCUS2516</name>
</gene>
<accession>A0A8S3W6H1</accession>
<dbReference type="GO" id="GO:0006357">
    <property type="term" value="P:regulation of transcription by RNA polymerase II"/>
    <property type="evidence" value="ECO:0007669"/>
    <property type="project" value="TreeGrafter"/>
</dbReference>
<dbReference type="EMBL" id="CAJQZP010000171">
    <property type="protein sequence ID" value="CAG4942766.1"/>
    <property type="molecule type" value="Genomic_DNA"/>
</dbReference>
<evidence type="ECO:0000313" key="4">
    <source>
        <dbReference type="EMBL" id="CAG4942766.1"/>
    </source>
</evidence>
<feature type="domain" description="MADF" evidence="2">
    <location>
        <begin position="8"/>
        <end position="119"/>
    </location>
</feature>
<comment type="caution">
    <text evidence="4">The sequence shown here is derived from an EMBL/GenBank/DDBJ whole genome shotgun (WGS) entry which is preliminary data.</text>
</comment>
<dbReference type="InterPro" id="IPR006578">
    <property type="entry name" value="MADF-dom"/>
</dbReference>
<dbReference type="PROSITE" id="PS51031">
    <property type="entry name" value="BESS"/>
    <property type="match status" value="1"/>
</dbReference>
<feature type="domain" description="BESS" evidence="3">
    <location>
        <begin position="196"/>
        <end position="235"/>
    </location>
</feature>
<protein>
    <submittedName>
        <fullName evidence="4">(apollo) hypothetical protein</fullName>
    </submittedName>
</protein>
<dbReference type="AlphaFoldDB" id="A0A8S3W6H1"/>
<sequence>MGEIDAKKLIKSIKKRPALYDKNDNMYYGHRGFKDKLWREVGEEVHSNWGQLQSYEQNEYVRELQKRWKSLRTCFTRELCFQKQEKLEKVKQDPDGIPMRKRKKYEYFDMMSFLINPDAEVESDDNDSSDPLENDHKNVEIVYSFGDTSKTRDSRETNMVENNEQSNLQRSYVYERNETAEESILHTLRDMKKHESDEDRQFMLSLVPCFKKLSDEQKFEAKIEMLKVLKNITFQDKSSAS</sequence>
<comment type="subcellular location">
    <subcellularLocation>
        <location evidence="1">Nucleus</location>
    </subcellularLocation>
</comment>
<dbReference type="PROSITE" id="PS51029">
    <property type="entry name" value="MADF"/>
    <property type="match status" value="1"/>
</dbReference>
<evidence type="ECO:0000313" key="5">
    <source>
        <dbReference type="Proteomes" id="UP000691718"/>
    </source>
</evidence>
<dbReference type="Proteomes" id="UP000691718">
    <property type="component" value="Unassembled WGS sequence"/>
</dbReference>
<dbReference type="SMART" id="SM00595">
    <property type="entry name" value="MADF"/>
    <property type="match status" value="1"/>
</dbReference>
<dbReference type="Pfam" id="PF10545">
    <property type="entry name" value="MADF_DNA_bdg"/>
    <property type="match status" value="1"/>
</dbReference>
<dbReference type="PANTHER" id="PTHR12243">
    <property type="entry name" value="MADF DOMAIN TRANSCRIPTION FACTOR"/>
    <property type="match status" value="1"/>
</dbReference>
<dbReference type="OrthoDB" id="8118596at2759"/>
<dbReference type="InterPro" id="IPR004210">
    <property type="entry name" value="BESS_motif"/>
</dbReference>
<dbReference type="GO" id="GO:0003677">
    <property type="term" value="F:DNA binding"/>
    <property type="evidence" value="ECO:0007669"/>
    <property type="project" value="InterPro"/>
</dbReference>
<organism evidence="4 5">
    <name type="scientific">Parnassius apollo</name>
    <name type="common">Apollo butterfly</name>
    <name type="synonym">Papilio apollo</name>
    <dbReference type="NCBI Taxonomy" id="110799"/>
    <lineage>
        <taxon>Eukaryota</taxon>
        <taxon>Metazoa</taxon>
        <taxon>Ecdysozoa</taxon>
        <taxon>Arthropoda</taxon>
        <taxon>Hexapoda</taxon>
        <taxon>Insecta</taxon>
        <taxon>Pterygota</taxon>
        <taxon>Neoptera</taxon>
        <taxon>Endopterygota</taxon>
        <taxon>Lepidoptera</taxon>
        <taxon>Glossata</taxon>
        <taxon>Ditrysia</taxon>
        <taxon>Papilionoidea</taxon>
        <taxon>Papilionidae</taxon>
        <taxon>Parnassiinae</taxon>
        <taxon>Parnassini</taxon>
        <taxon>Parnassius</taxon>
        <taxon>Parnassius</taxon>
    </lineage>
</organism>
<evidence type="ECO:0000256" key="1">
    <source>
        <dbReference type="PROSITE-ProRule" id="PRU00371"/>
    </source>
</evidence>
<reference evidence="4" key="1">
    <citation type="submission" date="2021-04" db="EMBL/GenBank/DDBJ databases">
        <authorList>
            <person name="Tunstrom K."/>
        </authorList>
    </citation>
    <scope>NUCLEOTIDE SEQUENCE</scope>
</reference>
<evidence type="ECO:0000259" key="2">
    <source>
        <dbReference type="PROSITE" id="PS51029"/>
    </source>
</evidence>
<keyword evidence="5" id="KW-1185">Reference proteome</keyword>
<dbReference type="GO" id="GO:0005634">
    <property type="term" value="C:nucleus"/>
    <property type="evidence" value="ECO:0007669"/>
    <property type="project" value="UniProtKB-SubCell"/>
</dbReference>